<keyword evidence="1" id="KW-0677">Repeat</keyword>
<dbReference type="GO" id="GO:0015629">
    <property type="term" value="C:actin cytoskeleton"/>
    <property type="evidence" value="ECO:0007669"/>
    <property type="project" value="TreeGrafter"/>
</dbReference>
<dbReference type="AlphaFoldDB" id="A0A1Y2HCC7"/>
<evidence type="ECO:0000313" key="3">
    <source>
        <dbReference type="EMBL" id="ORZ32238.1"/>
    </source>
</evidence>
<dbReference type="EMBL" id="MCFL01000049">
    <property type="protein sequence ID" value="ORZ32238.1"/>
    <property type="molecule type" value="Genomic_DNA"/>
</dbReference>
<keyword evidence="4" id="KW-1185">Reference proteome</keyword>
<dbReference type="GO" id="GO:0051016">
    <property type="term" value="P:barbed-end actin filament capping"/>
    <property type="evidence" value="ECO:0007669"/>
    <property type="project" value="TreeGrafter"/>
</dbReference>
<protein>
    <recommendedName>
        <fullName evidence="2">HP domain-containing protein</fullName>
    </recommendedName>
</protein>
<dbReference type="InterPro" id="IPR007122">
    <property type="entry name" value="Villin/Gelsolin"/>
</dbReference>
<organism evidence="3 4">
    <name type="scientific">Catenaria anguillulae PL171</name>
    <dbReference type="NCBI Taxonomy" id="765915"/>
    <lineage>
        <taxon>Eukaryota</taxon>
        <taxon>Fungi</taxon>
        <taxon>Fungi incertae sedis</taxon>
        <taxon>Blastocladiomycota</taxon>
        <taxon>Blastocladiomycetes</taxon>
        <taxon>Blastocladiales</taxon>
        <taxon>Catenariaceae</taxon>
        <taxon>Catenaria</taxon>
    </lineage>
</organism>
<accession>A0A1Y2HCC7</accession>
<dbReference type="InterPro" id="IPR003128">
    <property type="entry name" value="Villin_headpiece"/>
</dbReference>
<feature type="domain" description="HP" evidence="2">
    <location>
        <begin position="357"/>
        <end position="421"/>
    </location>
</feature>
<gene>
    <name evidence="3" type="ORF">BCR44DRAFT_1440738</name>
</gene>
<evidence type="ECO:0000259" key="2">
    <source>
        <dbReference type="PROSITE" id="PS51089"/>
    </source>
</evidence>
<dbReference type="InterPro" id="IPR036886">
    <property type="entry name" value="Villin_headpiece_dom_sf"/>
</dbReference>
<dbReference type="Gene3D" id="3.40.20.10">
    <property type="entry name" value="Severin"/>
    <property type="match status" value="2"/>
</dbReference>
<dbReference type="PROSITE" id="PS51089">
    <property type="entry name" value="HP"/>
    <property type="match status" value="1"/>
</dbReference>
<dbReference type="PANTHER" id="PTHR11977">
    <property type="entry name" value="VILLIN"/>
    <property type="match status" value="1"/>
</dbReference>
<evidence type="ECO:0000256" key="1">
    <source>
        <dbReference type="ARBA" id="ARBA00022737"/>
    </source>
</evidence>
<proteinExistence type="predicted"/>
<dbReference type="Pfam" id="PF02209">
    <property type="entry name" value="VHP"/>
    <property type="match status" value="1"/>
</dbReference>
<dbReference type="Gene3D" id="1.10.950.10">
    <property type="entry name" value="Villin headpiece domain"/>
    <property type="match status" value="1"/>
</dbReference>
<dbReference type="GO" id="GO:0005546">
    <property type="term" value="F:phosphatidylinositol-4,5-bisphosphate binding"/>
    <property type="evidence" value="ECO:0007669"/>
    <property type="project" value="TreeGrafter"/>
</dbReference>
<sequence length="421" mass="46677">PDAFRVQFRSTFRIQEGFEPMVFQHKFADMDTSLPIALRPAKPGHSRIASSAVASSKQSTIDLDEVLARAEATDRLATEQVAGKLKDTDKVELFLVEDFTTRRIPGKGAALTALARNEAYIVLHTEILSASKRCTGYFFQGSSATQLDKGSSALLTVALCKDAKAAADVCNNACVVDVRVTRHGLLVAKECLVDLSTQRRRSYGSHAPSLTGTMLSRIRSHFKTWDLATVKCGPEKASATVSHPRLFSVSNASGQVTAEYVWPFAQSSLSRNSVHVLDTTRTVFCWLGSEVETAEIVHALKFGIQMCEHLGRKKVMVVYPGQEPGEFTACFHGWIGPPVPLESSKAMLQEAKFYLSELTRTVYSLKELQSMDLTKAFVDLTRLEDYLSDAEFDTNFKMTREAFKGLPLWKQENIKKEVGLY</sequence>
<dbReference type="STRING" id="765915.A0A1Y2HCC7"/>
<comment type="caution">
    <text evidence="3">The sequence shown here is derived from an EMBL/GenBank/DDBJ whole genome shotgun (WGS) entry which is preliminary data.</text>
</comment>
<dbReference type="SUPFAM" id="SSF55753">
    <property type="entry name" value="Actin depolymerizing proteins"/>
    <property type="match status" value="2"/>
</dbReference>
<reference evidence="3 4" key="1">
    <citation type="submission" date="2016-07" db="EMBL/GenBank/DDBJ databases">
        <title>Pervasive Adenine N6-methylation of Active Genes in Fungi.</title>
        <authorList>
            <consortium name="DOE Joint Genome Institute"/>
            <person name="Mondo S.J."/>
            <person name="Dannebaum R.O."/>
            <person name="Kuo R.C."/>
            <person name="Labutti K."/>
            <person name="Haridas S."/>
            <person name="Kuo A."/>
            <person name="Salamov A."/>
            <person name="Ahrendt S.R."/>
            <person name="Lipzen A."/>
            <person name="Sullivan W."/>
            <person name="Andreopoulos W.B."/>
            <person name="Clum A."/>
            <person name="Lindquist E."/>
            <person name="Daum C."/>
            <person name="Ramamoorthy G.K."/>
            <person name="Gryganskyi A."/>
            <person name="Culley D."/>
            <person name="Magnuson J.K."/>
            <person name="James T.Y."/>
            <person name="O'Malley M.A."/>
            <person name="Stajich J.E."/>
            <person name="Spatafora J.W."/>
            <person name="Visel A."/>
            <person name="Grigoriev I.V."/>
        </authorList>
    </citation>
    <scope>NUCLEOTIDE SEQUENCE [LARGE SCALE GENOMIC DNA]</scope>
    <source>
        <strain evidence="3 4">PL171</strain>
    </source>
</reference>
<dbReference type="InterPro" id="IPR029006">
    <property type="entry name" value="ADF-H/Gelsolin-like_dom_sf"/>
</dbReference>
<dbReference type="GO" id="GO:0008154">
    <property type="term" value="P:actin polymerization or depolymerization"/>
    <property type="evidence" value="ECO:0007669"/>
    <property type="project" value="TreeGrafter"/>
</dbReference>
<evidence type="ECO:0000313" key="4">
    <source>
        <dbReference type="Proteomes" id="UP000193411"/>
    </source>
</evidence>
<name>A0A1Y2HCC7_9FUNG</name>
<dbReference type="SMART" id="SM00262">
    <property type="entry name" value="GEL"/>
    <property type="match status" value="1"/>
</dbReference>
<dbReference type="OrthoDB" id="6375767at2759"/>
<dbReference type="Proteomes" id="UP000193411">
    <property type="component" value="Unassembled WGS sequence"/>
</dbReference>
<dbReference type="PANTHER" id="PTHR11977:SF51">
    <property type="entry name" value="PROTEIN FLIGHTLESS-1 HOMOLOG"/>
    <property type="match status" value="1"/>
</dbReference>
<dbReference type="SMART" id="SM00153">
    <property type="entry name" value="VHP"/>
    <property type="match status" value="1"/>
</dbReference>
<feature type="non-terminal residue" evidence="3">
    <location>
        <position position="1"/>
    </location>
</feature>
<dbReference type="SUPFAM" id="SSF47050">
    <property type="entry name" value="VHP, Villin headpiece domain"/>
    <property type="match status" value="1"/>
</dbReference>
<dbReference type="GO" id="GO:0005737">
    <property type="term" value="C:cytoplasm"/>
    <property type="evidence" value="ECO:0007669"/>
    <property type="project" value="TreeGrafter"/>
</dbReference>
<dbReference type="GO" id="GO:0051014">
    <property type="term" value="P:actin filament severing"/>
    <property type="evidence" value="ECO:0007669"/>
    <property type="project" value="TreeGrafter"/>
</dbReference>
<dbReference type="GO" id="GO:0051015">
    <property type="term" value="F:actin filament binding"/>
    <property type="evidence" value="ECO:0007669"/>
    <property type="project" value="InterPro"/>
</dbReference>